<evidence type="ECO:0000313" key="2">
    <source>
        <dbReference type="Proteomes" id="UP000007463"/>
    </source>
</evidence>
<dbReference type="STRING" id="755732.Fluta_1012"/>
<gene>
    <name evidence="1" type="ordered locus">Fluta_1012</name>
</gene>
<dbReference type="KEGG" id="fte:Fluta_1012"/>
<accession>F2I963</accession>
<proteinExistence type="predicted"/>
<reference evidence="1 2" key="1">
    <citation type="journal article" date="2011" name="Stand. Genomic Sci.">
        <title>Complete genome sequence of the gliding freshwater bacterium Fluviicola taffensis type strain (RW262).</title>
        <authorList>
            <person name="Woyke T."/>
            <person name="Chertkov O."/>
            <person name="Lapidus A."/>
            <person name="Nolan M."/>
            <person name="Lucas S."/>
            <person name="Del Rio T.G."/>
            <person name="Tice H."/>
            <person name="Cheng J.F."/>
            <person name="Tapia R."/>
            <person name="Han C."/>
            <person name="Goodwin L."/>
            <person name="Pitluck S."/>
            <person name="Liolios K."/>
            <person name="Pagani I."/>
            <person name="Ivanova N."/>
            <person name="Huntemann M."/>
            <person name="Mavromatis K."/>
            <person name="Mikhailova N."/>
            <person name="Pati A."/>
            <person name="Chen A."/>
            <person name="Palaniappan K."/>
            <person name="Land M."/>
            <person name="Hauser L."/>
            <person name="Brambilla E.M."/>
            <person name="Rohde M."/>
            <person name="Mwirichia R."/>
            <person name="Sikorski J."/>
            <person name="Tindall B.J."/>
            <person name="Goker M."/>
            <person name="Bristow J."/>
            <person name="Eisen J.A."/>
            <person name="Markowitz V."/>
            <person name="Hugenholtz P."/>
            <person name="Klenk H.P."/>
            <person name="Kyrpides N.C."/>
        </authorList>
    </citation>
    <scope>NUCLEOTIDE SEQUENCE [LARGE SCALE GENOMIC DNA]</scope>
    <source>
        <strain evidence="2">DSM 16823 / RW262 / RW262</strain>
    </source>
</reference>
<dbReference type="EMBL" id="CP002542">
    <property type="protein sequence ID" value="AEA43010.1"/>
    <property type="molecule type" value="Genomic_DNA"/>
</dbReference>
<name>F2I963_FLUTR</name>
<sequence>MKKSKDLIEALNACEDAPLTLKKMKQTKNTLPNYSTFKKLFEVEKYDSKAVRLVQSYKPISKL</sequence>
<organism evidence="1 2">
    <name type="scientific">Fluviicola taffensis (strain DSM 16823 / NCIMB 13979 / RW262)</name>
    <dbReference type="NCBI Taxonomy" id="755732"/>
    <lineage>
        <taxon>Bacteria</taxon>
        <taxon>Pseudomonadati</taxon>
        <taxon>Bacteroidota</taxon>
        <taxon>Flavobacteriia</taxon>
        <taxon>Flavobacteriales</taxon>
        <taxon>Crocinitomicaceae</taxon>
        <taxon>Fluviicola</taxon>
    </lineage>
</organism>
<evidence type="ECO:0000313" key="1">
    <source>
        <dbReference type="EMBL" id="AEA43010.1"/>
    </source>
</evidence>
<protein>
    <submittedName>
        <fullName evidence="1">Uncharacterized protein</fullName>
    </submittedName>
</protein>
<reference evidence="2" key="2">
    <citation type="submission" date="2011-02" db="EMBL/GenBank/DDBJ databases">
        <title>The complete genome of Fluviicola taffensis DSM 16823.</title>
        <authorList>
            <consortium name="US DOE Joint Genome Institute (JGI-PGF)"/>
            <person name="Lucas S."/>
            <person name="Copeland A."/>
            <person name="Lapidus A."/>
            <person name="Bruce D."/>
            <person name="Goodwin L."/>
            <person name="Pitluck S."/>
            <person name="Kyrpides N."/>
            <person name="Mavromatis K."/>
            <person name="Ivanova N."/>
            <person name="Mikhailova N."/>
            <person name="Pagani I."/>
            <person name="Chertkov O."/>
            <person name="Detter J.C."/>
            <person name="Han C."/>
            <person name="Tapia R."/>
            <person name="Land M."/>
            <person name="Hauser L."/>
            <person name="Markowitz V."/>
            <person name="Cheng J.-F."/>
            <person name="Hugenholtz P."/>
            <person name="Woyke T."/>
            <person name="Wu D."/>
            <person name="Tindall B."/>
            <person name="Pomrenke H.G."/>
            <person name="Brambilla E."/>
            <person name="Klenk H.-P."/>
            <person name="Eisen J.A."/>
        </authorList>
    </citation>
    <scope>NUCLEOTIDE SEQUENCE [LARGE SCALE GENOMIC DNA]</scope>
    <source>
        <strain evidence="2">DSM 16823 / RW262 / RW262</strain>
    </source>
</reference>
<dbReference type="HOGENOM" id="CLU_2934750_0_0_10"/>
<keyword evidence="2" id="KW-1185">Reference proteome</keyword>
<dbReference type="RefSeq" id="WP_013685782.1">
    <property type="nucleotide sequence ID" value="NC_015321.1"/>
</dbReference>
<dbReference type="AlphaFoldDB" id="F2I963"/>
<dbReference type="Proteomes" id="UP000007463">
    <property type="component" value="Chromosome"/>
</dbReference>